<proteinExistence type="predicted"/>
<keyword evidence="1" id="KW-0175">Coiled coil</keyword>
<feature type="non-terminal residue" evidence="3">
    <location>
        <position position="285"/>
    </location>
</feature>
<gene>
    <name evidence="3" type="ORF">BLA29_007016</name>
</gene>
<sequence length="285" mass="34238">MRNDLRRKIEQMIECKRQKLEQDKQRLQSMLDNELEAKRKLFEAETERIKRVTNVVHTDVDNRDFIKKIMVNYKNYPDTKTLVDEFGMKRYQITINKQSIWAGKFCIIYRGQYQQQSCYVKIVVLSDRSVRYKQHINESTKIRQFLCRTTNEQPQLQHEAFVRIFDIFITDQKIYTFMDECDSQNLMQRSRKGFISLEELRKHMFTILSCLEYMHQRAFAHLKIRGESIIFDNNNNVKLVGFGNAAAYFDSNTEKFLRLPPLESKHRLLDNHFPPEVFQNPFDPQ</sequence>
<keyword evidence="4" id="KW-1185">Reference proteome</keyword>
<organism evidence="3 4">
    <name type="scientific">Euroglyphus maynei</name>
    <name type="common">Mayne's house dust mite</name>
    <dbReference type="NCBI Taxonomy" id="6958"/>
    <lineage>
        <taxon>Eukaryota</taxon>
        <taxon>Metazoa</taxon>
        <taxon>Ecdysozoa</taxon>
        <taxon>Arthropoda</taxon>
        <taxon>Chelicerata</taxon>
        <taxon>Arachnida</taxon>
        <taxon>Acari</taxon>
        <taxon>Acariformes</taxon>
        <taxon>Sarcoptiformes</taxon>
        <taxon>Astigmata</taxon>
        <taxon>Psoroptidia</taxon>
        <taxon>Analgoidea</taxon>
        <taxon>Pyroglyphidae</taxon>
        <taxon>Pyroglyphinae</taxon>
        <taxon>Euroglyphus</taxon>
    </lineage>
</organism>
<protein>
    <submittedName>
        <fullName evidence="3">Phosphoenolpyruvate carboxylase kinase-like protein</fullName>
    </submittedName>
</protein>
<dbReference type="Gene3D" id="1.10.510.10">
    <property type="entry name" value="Transferase(Phosphotransferase) domain 1"/>
    <property type="match status" value="1"/>
</dbReference>
<dbReference type="Pfam" id="PF00069">
    <property type="entry name" value="Pkinase"/>
    <property type="match status" value="1"/>
</dbReference>
<dbReference type="PROSITE" id="PS50011">
    <property type="entry name" value="PROTEIN_KINASE_DOM"/>
    <property type="match status" value="1"/>
</dbReference>
<dbReference type="EMBL" id="MUJZ01010680">
    <property type="protein sequence ID" value="OTF82016.1"/>
    <property type="molecule type" value="Genomic_DNA"/>
</dbReference>
<reference evidence="3 4" key="1">
    <citation type="submission" date="2017-03" db="EMBL/GenBank/DDBJ databases">
        <title>Genome Survey of Euroglyphus maynei.</title>
        <authorList>
            <person name="Arlian L.G."/>
            <person name="Morgan M.S."/>
            <person name="Rider S.D."/>
        </authorList>
    </citation>
    <scope>NUCLEOTIDE SEQUENCE [LARGE SCALE GENOMIC DNA]</scope>
    <source>
        <strain evidence="3">Arlian Lab</strain>
        <tissue evidence="3">Whole body</tissue>
    </source>
</reference>
<dbReference type="InterPro" id="IPR000719">
    <property type="entry name" value="Prot_kinase_dom"/>
</dbReference>
<evidence type="ECO:0000259" key="2">
    <source>
        <dbReference type="PROSITE" id="PS50011"/>
    </source>
</evidence>
<dbReference type="PANTHER" id="PTHR24362">
    <property type="entry name" value="SERINE/THREONINE-PROTEIN KINASE NEK"/>
    <property type="match status" value="1"/>
</dbReference>
<keyword evidence="3" id="KW-0670">Pyruvate</keyword>
<dbReference type="GO" id="GO:0005524">
    <property type="term" value="F:ATP binding"/>
    <property type="evidence" value="ECO:0007669"/>
    <property type="project" value="InterPro"/>
</dbReference>
<evidence type="ECO:0000313" key="4">
    <source>
        <dbReference type="Proteomes" id="UP000194236"/>
    </source>
</evidence>
<dbReference type="PANTHER" id="PTHR24362:SF309">
    <property type="entry name" value="PROTEIN KINASE DOMAIN-CONTAINING PROTEIN"/>
    <property type="match status" value="1"/>
</dbReference>
<keyword evidence="3" id="KW-0418">Kinase</keyword>
<keyword evidence="3" id="KW-0808">Transferase</keyword>
<feature type="domain" description="Protein kinase" evidence="2">
    <location>
        <begin position="94"/>
        <end position="285"/>
    </location>
</feature>
<feature type="coiled-coil region" evidence="1">
    <location>
        <begin position="6"/>
        <end position="37"/>
    </location>
</feature>
<evidence type="ECO:0000313" key="3">
    <source>
        <dbReference type="EMBL" id="OTF82016.1"/>
    </source>
</evidence>
<dbReference type="SUPFAM" id="SSF56112">
    <property type="entry name" value="Protein kinase-like (PK-like)"/>
    <property type="match status" value="1"/>
</dbReference>
<dbReference type="Proteomes" id="UP000194236">
    <property type="component" value="Unassembled WGS sequence"/>
</dbReference>
<accession>A0A1Y3BQZ4</accession>
<dbReference type="GO" id="GO:0004672">
    <property type="term" value="F:protein kinase activity"/>
    <property type="evidence" value="ECO:0007669"/>
    <property type="project" value="InterPro"/>
</dbReference>
<dbReference type="SMART" id="SM00220">
    <property type="entry name" value="S_TKc"/>
    <property type="match status" value="1"/>
</dbReference>
<evidence type="ECO:0000256" key="1">
    <source>
        <dbReference type="SAM" id="Coils"/>
    </source>
</evidence>
<dbReference type="InterPro" id="IPR011009">
    <property type="entry name" value="Kinase-like_dom_sf"/>
</dbReference>
<comment type="caution">
    <text evidence="3">The sequence shown here is derived from an EMBL/GenBank/DDBJ whole genome shotgun (WGS) entry which is preliminary data.</text>
</comment>
<dbReference type="OrthoDB" id="6513151at2759"/>
<dbReference type="AlphaFoldDB" id="A0A1Y3BQZ4"/>
<name>A0A1Y3BQZ4_EURMA</name>